<feature type="domain" description="ABC transporter" evidence="7">
    <location>
        <begin position="7"/>
        <end position="240"/>
    </location>
</feature>
<evidence type="ECO:0000313" key="9">
    <source>
        <dbReference type="Proteomes" id="UP000235015"/>
    </source>
</evidence>
<dbReference type="PANTHER" id="PTHR43820:SF3">
    <property type="entry name" value="BRANCHED-CHAIN AMINO ACID TRANSPORT SYSTEM,ATP-BINDING PROTEIN"/>
    <property type="match status" value="1"/>
</dbReference>
<dbReference type="Proteomes" id="UP000235015">
    <property type="component" value="Unassembled WGS sequence"/>
</dbReference>
<protein>
    <recommendedName>
        <fullName evidence="6">High-affinity branched-chain amino acid transport ATP-binding protein</fullName>
    </recommendedName>
</protein>
<dbReference type="GO" id="GO:0016887">
    <property type="term" value="F:ATP hydrolysis activity"/>
    <property type="evidence" value="ECO:0007669"/>
    <property type="project" value="InterPro"/>
</dbReference>
<dbReference type="PROSITE" id="PS50893">
    <property type="entry name" value="ABC_TRANSPORTER_2"/>
    <property type="match status" value="1"/>
</dbReference>
<comment type="caution">
    <text evidence="8">The sequence shown here is derived from an EMBL/GenBank/DDBJ whole genome shotgun (WGS) entry which is preliminary data.</text>
</comment>
<dbReference type="InterPro" id="IPR030660">
    <property type="entry name" value="ABC_branched_ATPase_LivF/BraG"/>
</dbReference>
<dbReference type="Pfam" id="PF00005">
    <property type="entry name" value="ABC_tran"/>
    <property type="match status" value="1"/>
</dbReference>
<dbReference type="SUPFAM" id="SSF52540">
    <property type="entry name" value="P-loop containing nucleoside triphosphate hydrolases"/>
    <property type="match status" value="1"/>
</dbReference>
<keyword evidence="3 6" id="KW-0547">Nucleotide-binding</keyword>
<dbReference type="PIRSF" id="PIRSF039137">
    <property type="entry name" value="ABC_branched_ATPase"/>
    <property type="match status" value="1"/>
</dbReference>
<sequence length="240" mass="25790">MPSKALLQVAELTAHYGPIQALHGISLEVNPGELVAMVGANGAGKTTLLHTLSNVHKASSGQVIFDGREITRTAPHKIVQAGICHIPEGRQVFAPLSVEDNLLLGSFTQRKDKAWVAEELARIYTLFPILQEKRRQAAGTLSGGQQQMLAMGRALLGRPKLLLLDEPSMGLAPLLVAEIFRVVRELNEKGVTILLVEQNAKAALGIADRGYVLETGRVVLSADADDLLADEAVQKAYLGH</sequence>
<evidence type="ECO:0000256" key="1">
    <source>
        <dbReference type="ARBA" id="ARBA00005417"/>
    </source>
</evidence>
<dbReference type="CDD" id="cd03224">
    <property type="entry name" value="ABC_TM1139_LivF_branched"/>
    <property type="match status" value="1"/>
</dbReference>
<accession>A0A2N6CW46</accession>
<dbReference type="GO" id="GO:0015658">
    <property type="term" value="F:branched-chain amino acid transmembrane transporter activity"/>
    <property type="evidence" value="ECO:0007669"/>
    <property type="project" value="UniProtKB-UniRule"/>
</dbReference>
<dbReference type="PROSITE" id="PS00211">
    <property type="entry name" value="ABC_TRANSPORTER_1"/>
    <property type="match status" value="1"/>
</dbReference>
<dbReference type="GO" id="GO:0015807">
    <property type="term" value="P:L-amino acid transport"/>
    <property type="evidence" value="ECO:0007669"/>
    <property type="project" value="TreeGrafter"/>
</dbReference>
<name>A0A2N6CW46_9GAMM</name>
<keyword evidence="4 6" id="KW-0067">ATP-binding</keyword>
<evidence type="ECO:0000256" key="3">
    <source>
        <dbReference type="ARBA" id="ARBA00022741"/>
    </source>
</evidence>
<proteinExistence type="inferred from homology"/>
<keyword evidence="2 6" id="KW-0813">Transport</keyword>
<evidence type="ECO:0000256" key="2">
    <source>
        <dbReference type="ARBA" id="ARBA00022448"/>
    </source>
</evidence>
<evidence type="ECO:0000256" key="6">
    <source>
        <dbReference type="PIRNR" id="PIRNR039137"/>
    </source>
</evidence>
<dbReference type="InterPro" id="IPR003439">
    <property type="entry name" value="ABC_transporter-like_ATP-bd"/>
</dbReference>
<dbReference type="EMBL" id="PKUN01000015">
    <property type="protein sequence ID" value="PLX61483.1"/>
    <property type="molecule type" value="Genomic_DNA"/>
</dbReference>
<dbReference type="AlphaFoldDB" id="A0A2N6CW46"/>
<dbReference type="InterPro" id="IPR027417">
    <property type="entry name" value="P-loop_NTPase"/>
</dbReference>
<dbReference type="InterPro" id="IPR052156">
    <property type="entry name" value="BCAA_Transport_ATP-bd_LivF"/>
</dbReference>
<dbReference type="Gene3D" id="3.40.50.300">
    <property type="entry name" value="P-loop containing nucleotide triphosphate hydrolases"/>
    <property type="match status" value="1"/>
</dbReference>
<evidence type="ECO:0000313" key="8">
    <source>
        <dbReference type="EMBL" id="PLX61483.1"/>
    </source>
</evidence>
<dbReference type="SMART" id="SM00382">
    <property type="entry name" value="AAA"/>
    <property type="match status" value="1"/>
</dbReference>
<dbReference type="InterPro" id="IPR003593">
    <property type="entry name" value="AAA+_ATPase"/>
</dbReference>
<dbReference type="InterPro" id="IPR017871">
    <property type="entry name" value="ABC_transporter-like_CS"/>
</dbReference>
<evidence type="ECO:0000256" key="4">
    <source>
        <dbReference type="ARBA" id="ARBA00022840"/>
    </source>
</evidence>
<evidence type="ECO:0000259" key="7">
    <source>
        <dbReference type="PROSITE" id="PS50893"/>
    </source>
</evidence>
<evidence type="ECO:0000256" key="5">
    <source>
        <dbReference type="ARBA" id="ARBA00022970"/>
    </source>
</evidence>
<organism evidence="8 9">
    <name type="scientific">Sedimenticola selenatireducens</name>
    <dbReference type="NCBI Taxonomy" id="191960"/>
    <lineage>
        <taxon>Bacteria</taxon>
        <taxon>Pseudomonadati</taxon>
        <taxon>Pseudomonadota</taxon>
        <taxon>Gammaproteobacteria</taxon>
        <taxon>Chromatiales</taxon>
        <taxon>Sedimenticolaceae</taxon>
        <taxon>Sedimenticola</taxon>
    </lineage>
</organism>
<comment type="similarity">
    <text evidence="1 6">Belongs to the ABC transporter superfamily.</text>
</comment>
<gene>
    <name evidence="8" type="ORF">C0630_10675</name>
</gene>
<keyword evidence="5 6" id="KW-0029">Amino-acid transport</keyword>
<dbReference type="PANTHER" id="PTHR43820">
    <property type="entry name" value="HIGH-AFFINITY BRANCHED-CHAIN AMINO ACID TRANSPORT ATP-BINDING PROTEIN LIVF"/>
    <property type="match status" value="1"/>
</dbReference>
<dbReference type="GO" id="GO:0005524">
    <property type="term" value="F:ATP binding"/>
    <property type="evidence" value="ECO:0007669"/>
    <property type="project" value="UniProtKB-UniRule"/>
</dbReference>
<reference evidence="8 9" key="1">
    <citation type="submission" date="2017-11" db="EMBL/GenBank/DDBJ databases">
        <title>Genome-resolved metagenomics identifies genetic mobility, metabolic interactions, and unexpected diversity in perchlorate-reducing communities.</title>
        <authorList>
            <person name="Barnum T.P."/>
            <person name="Figueroa I.A."/>
            <person name="Carlstrom C.I."/>
            <person name="Lucas L.N."/>
            <person name="Engelbrektson A.L."/>
            <person name="Coates J.D."/>
        </authorList>
    </citation>
    <scope>NUCLEOTIDE SEQUENCE [LARGE SCALE GENOMIC DNA]</scope>
    <source>
        <strain evidence="8">BM301</strain>
    </source>
</reference>
<dbReference type="RefSeq" id="WP_273439362.1">
    <property type="nucleotide sequence ID" value="NZ_CAXXYC010000001.1"/>
</dbReference>